<name>A0A2W6NKH4_9BACL</name>
<evidence type="ECO:0000313" key="2">
    <source>
        <dbReference type="Proteomes" id="UP000249204"/>
    </source>
</evidence>
<accession>A0A2W6NKH4</accession>
<comment type="caution">
    <text evidence="1">The sequence shown here is derived from an EMBL/GenBank/DDBJ whole genome shotgun (WGS) entry which is preliminary data.</text>
</comment>
<organism evidence="1 2">
    <name type="scientific">Paenibacillus silvae</name>
    <dbReference type="NCBI Taxonomy" id="1325358"/>
    <lineage>
        <taxon>Bacteria</taxon>
        <taxon>Bacillati</taxon>
        <taxon>Bacillota</taxon>
        <taxon>Bacilli</taxon>
        <taxon>Bacillales</taxon>
        <taxon>Paenibacillaceae</taxon>
        <taxon>Paenibacillus</taxon>
    </lineage>
</organism>
<dbReference type="AlphaFoldDB" id="A0A2W6NKH4"/>
<dbReference type="EMBL" id="QKWW01000020">
    <property type="protein sequence ID" value="PZT56407.1"/>
    <property type="molecule type" value="Genomic_DNA"/>
</dbReference>
<gene>
    <name evidence="1" type="ORF">DN757_07080</name>
</gene>
<reference evidence="1 2" key="1">
    <citation type="submission" date="2018-06" db="EMBL/GenBank/DDBJ databases">
        <title>Isolation of heavy metals resistant Paenibacillus silvae NC2 from Gold-Copper mine in ZiJin, China.</title>
        <authorList>
            <person name="Xu J."/>
            <person name="Mazhar H.S."/>
            <person name="Rensing C."/>
        </authorList>
    </citation>
    <scope>NUCLEOTIDE SEQUENCE [LARGE SCALE GENOMIC DNA]</scope>
    <source>
        <strain evidence="1 2">NC2</strain>
    </source>
</reference>
<dbReference type="Proteomes" id="UP000249204">
    <property type="component" value="Unassembled WGS sequence"/>
</dbReference>
<evidence type="ECO:0000313" key="1">
    <source>
        <dbReference type="EMBL" id="PZT56407.1"/>
    </source>
</evidence>
<protein>
    <submittedName>
        <fullName evidence="1">Uncharacterized protein</fullName>
    </submittedName>
</protein>
<proteinExistence type="predicted"/>
<sequence>MSRMNPILQIITRQQKRQKNQEINQAVEDETKLGCMMNAFSERYDGCPLRTINAVLGSVPRTRYTEYNTGQSKTGTFCHERSPMLMLPTIKDKHLKVTKTRLMPVHFPIKSGMAYPVICPL</sequence>